<feature type="signal peptide" evidence="2">
    <location>
        <begin position="1"/>
        <end position="22"/>
    </location>
</feature>
<feature type="region of interest" description="Disordered" evidence="1">
    <location>
        <begin position="116"/>
        <end position="136"/>
    </location>
</feature>
<sequence>MKVMKVMMVAIVAAVLLVSTNGEQDEDARMHEKRLRTVSKVHSNPLVVVSGEEKRAKRHPHCKGGKDRTEAPVCASNGKKYLNVDVLNYNKCLIKAEFGEIIEVVSMDICADADTEDAEQEDLNDIEFKPDDESDE</sequence>
<accession>A0A8T1W9Q8</accession>
<reference evidence="3" key="1">
    <citation type="submission" date="2021-02" db="EMBL/GenBank/DDBJ databases">
        <authorList>
            <person name="Palmer J.M."/>
        </authorList>
    </citation>
    <scope>NUCLEOTIDE SEQUENCE</scope>
    <source>
        <strain evidence="3">SCRP23</strain>
    </source>
</reference>
<evidence type="ECO:0000256" key="2">
    <source>
        <dbReference type="SAM" id="SignalP"/>
    </source>
</evidence>
<evidence type="ECO:0000313" key="4">
    <source>
        <dbReference type="Proteomes" id="UP000693981"/>
    </source>
</evidence>
<proteinExistence type="predicted"/>
<evidence type="ECO:0000256" key="1">
    <source>
        <dbReference type="SAM" id="MobiDB-lite"/>
    </source>
</evidence>
<comment type="caution">
    <text evidence="3">The sequence shown here is derived from an EMBL/GenBank/DDBJ whole genome shotgun (WGS) entry which is preliminary data.</text>
</comment>
<feature type="compositionally biased region" description="Basic and acidic residues" evidence="1">
    <location>
        <begin position="126"/>
        <end position="136"/>
    </location>
</feature>
<gene>
    <name evidence="3" type="ORF">PHYBOEH_007051</name>
</gene>
<keyword evidence="2" id="KW-0732">Signal</keyword>
<keyword evidence="4" id="KW-1185">Reference proteome</keyword>
<feature type="compositionally biased region" description="Acidic residues" evidence="1">
    <location>
        <begin position="116"/>
        <end position="125"/>
    </location>
</feature>
<feature type="chain" id="PRO_5035940676" description="Kazal-like domain-containing protein" evidence="2">
    <location>
        <begin position="23"/>
        <end position="136"/>
    </location>
</feature>
<evidence type="ECO:0000313" key="3">
    <source>
        <dbReference type="EMBL" id="KAG7390297.1"/>
    </source>
</evidence>
<dbReference type="OrthoDB" id="162736at2759"/>
<name>A0A8T1W9Q8_9STRA</name>
<dbReference type="Proteomes" id="UP000693981">
    <property type="component" value="Unassembled WGS sequence"/>
</dbReference>
<feature type="region of interest" description="Disordered" evidence="1">
    <location>
        <begin position="51"/>
        <end position="70"/>
    </location>
</feature>
<dbReference type="EMBL" id="JAGDFL010000385">
    <property type="protein sequence ID" value="KAG7390297.1"/>
    <property type="molecule type" value="Genomic_DNA"/>
</dbReference>
<dbReference type="AlphaFoldDB" id="A0A8T1W9Q8"/>
<protein>
    <recommendedName>
        <fullName evidence="5">Kazal-like domain-containing protein</fullName>
    </recommendedName>
</protein>
<evidence type="ECO:0008006" key="5">
    <source>
        <dbReference type="Google" id="ProtNLM"/>
    </source>
</evidence>
<organism evidence="3 4">
    <name type="scientific">Phytophthora boehmeriae</name>
    <dbReference type="NCBI Taxonomy" id="109152"/>
    <lineage>
        <taxon>Eukaryota</taxon>
        <taxon>Sar</taxon>
        <taxon>Stramenopiles</taxon>
        <taxon>Oomycota</taxon>
        <taxon>Peronosporomycetes</taxon>
        <taxon>Peronosporales</taxon>
        <taxon>Peronosporaceae</taxon>
        <taxon>Phytophthora</taxon>
    </lineage>
</organism>